<evidence type="ECO:0000259" key="12">
    <source>
        <dbReference type="Pfam" id="PF17407"/>
    </source>
</evidence>
<dbReference type="Pfam" id="PF17403">
    <property type="entry name" value="Nrap_D2"/>
    <property type="match status" value="1"/>
</dbReference>
<evidence type="ECO:0000256" key="3">
    <source>
        <dbReference type="ARBA" id="ARBA00022884"/>
    </source>
</evidence>
<keyword evidence="5" id="KW-0690">Ribosome biogenesis</keyword>
<dbReference type="AlphaFoldDB" id="M5FRB7"/>
<keyword evidence="3 5" id="KW-0694">RNA-binding</keyword>
<feature type="domain" description="Nrap protein" evidence="10">
    <location>
        <begin position="689"/>
        <end position="883"/>
    </location>
</feature>
<name>M5FRB7_DACPD</name>
<feature type="region of interest" description="Disordered" evidence="6">
    <location>
        <begin position="1"/>
        <end position="62"/>
    </location>
</feature>
<dbReference type="STRING" id="1858805.M5FRB7"/>
<dbReference type="RefSeq" id="XP_040626548.1">
    <property type="nucleotide sequence ID" value="XM_040776550.1"/>
</dbReference>
<evidence type="ECO:0000256" key="4">
    <source>
        <dbReference type="ARBA" id="ARBA00023242"/>
    </source>
</evidence>
<dbReference type="Pfam" id="PF17404">
    <property type="entry name" value="Nrap_D3"/>
    <property type="match status" value="1"/>
</dbReference>
<organism evidence="13 14">
    <name type="scientific">Dacryopinax primogenitus (strain DJM 731)</name>
    <name type="common">Brown rot fungus</name>
    <dbReference type="NCBI Taxonomy" id="1858805"/>
    <lineage>
        <taxon>Eukaryota</taxon>
        <taxon>Fungi</taxon>
        <taxon>Dikarya</taxon>
        <taxon>Basidiomycota</taxon>
        <taxon>Agaricomycotina</taxon>
        <taxon>Dacrymycetes</taxon>
        <taxon>Dacrymycetales</taxon>
        <taxon>Dacrymycetaceae</taxon>
        <taxon>Dacryopinax</taxon>
    </lineage>
</organism>
<evidence type="ECO:0000313" key="14">
    <source>
        <dbReference type="Proteomes" id="UP000030653"/>
    </source>
</evidence>
<dbReference type="Gene3D" id="3.30.70.3030">
    <property type="match status" value="1"/>
</dbReference>
<dbReference type="Pfam" id="PF17406">
    <property type="entry name" value="Nrap_D5"/>
    <property type="match status" value="1"/>
</dbReference>
<evidence type="ECO:0000256" key="6">
    <source>
        <dbReference type="SAM" id="MobiDB-lite"/>
    </source>
</evidence>
<evidence type="ECO:0000259" key="7">
    <source>
        <dbReference type="Pfam" id="PF03813"/>
    </source>
</evidence>
<dbReference type="GO" id="GO:0034456">
    <property type="term" value="C:UTP-C complex"/>
    <property type="evidence" value="ECO:0007669"/>
    <property type="project" value="TreeGrafter"/>
</dbReference>
<dbReference type="GO" id="GO:0032545">
    <property type="term" value="C:CURI complex"/>
    <property type="evidence" value="ECO:0007669"/>
    <property type="project" value="TreeGrafter"/>
</dbReference>
<comment type="subcellular location">
    <subcellularLocation>
        <location evidence="1 5">Nucleus</location>
        <location evidence="1 5">Nucleolus</location>
    </subcellularLocation>
</comment>
<dbReference type="Gene3D" id="1.10.1410.10">
    <property type="match status" value="1"/>
</dbReference>
<dbReference type="GO" id="GO:0003723">
    <property type="term" value="F:RNA binding"/>
    <property type="evidence" value="ECO:0007669"/>
    <property type="project" value="UniProtKB-KW"/>
</dbReference>
<evidence type="ECO:0000256" key="2">
    <source>
        <dbReference type="ARBA" id="ARBA00006674"/>
    </source>
</evidence>
<keyword evidence="5" id="KW-0687">Ribonucleoprotein</keyword>
<evidence type="ECO:0000259" key="10">
    <source>
        <dbReference type="Pfam" id="PF17405"/>
    </source>
</evidence>
<evidence type="ECO:0000259" key="8">
    <source>
        <dbReference type="Pfam" id="PF17403"/>
    </source>
</evidence>
<feature type="domain" description="Nrap protein" evidence="9">
    <location>
        <begin position="501"/>
        <end position="655"/>
    </location>
</feature>
<feature type="compositionally biased region" description="Acidic residues" evidence="6">
    <location>
        <begin position="1"/>
        <end position="40"/>
    </location>
</feature>
<keyword evidence="5" id="KW-0698">rRNA processing</keyword>
<dbReference type="GeneID" id="63691612"/>
<keyword evidence="14" id="KW-1185">Reference proteome</keyword>
<dbReference type="Pfam" id="PF17405">
    <property type="entry name" value="Nrap_D4"/>
    <property type="match status" value="1"/>
</dbReference>
<feature type="domain" description="Nrap protein" evidence="11">
    <location>
        <begin position="885"/>
        <end position="1053"/>
    </location>
</feature>
<dbReference type="PANTHER" id="PTHR17972">
    <property type="entry name" value="NUCLEOLAR RNA-ASSOCIATED PROTEIN"/>
    <property type="match status" value="1"/>
</dbReference>
<dbReference type="InterPro" id="IPR035369">
    <property type="entry name" value="Nrap_D4"/>
</dbReference>
<accession>M5FRB7</accession>
<feature type="domain" description="Nrap protein" evidence="8">
    <location>
        <begin position="330"/>
        <end position="495"/>
    </location>
</feature>
<dbReference type="PANTHER" id="PTHR17972:SF0">
    <property type="entry name" value="NUCLEOLAR PROTEIN 6"/>
    <property type="match status" value="1"/>
</dbReference>
<dbReference type="OrthoDB" id="10251401at2759"/>
<keyword evidence="4 5" id="KW-0539">Nucleus</keyword>
<dbReference type="OMA" id="DERAHIP"/>
<dbReference type="GO" id="GO:0006409">
    <property type="term" value="P:tRNA export from nucleus"/>
    <property type="evidence" value="ECO:0007669"/>
    <property type="project" value="TreeGrafter"/>
</dbReference>
<dbReference type="EMBL" id="JH795869">
    <property type="protein sequence ID" value="EJT99650.1"/>
    <property type="molecule type" value="Genomic_DNA"/>
</dbReference>
<dbReference type="InterPro" id="IPR035370">
    <property type="entry name" value="Nrap_D5"/>
</dbReference>
<reference evidence="13 14" key="1">
    <citation type="journal article" date="2012" name="Science">
        <title>The Paleozoic origin of enzymatic lignin decomposition reconstructed from 31 fungal genomes.</title>
        <authorList>
            <person name="Floudas D."/>
            <person name="Binder M."/>
            <person name="Riley R."/>
            <person name="Barry K."/>
            <person name="Blanchette R.A."/>
            <person name="Henrissat B."/>
            <person name="Martinez A.T."/>
            <person name="Otillar R."/>
            <person name="Spatafora J.W."/>
            <person name="Yadav J.S."/>
            <person name="Aerts A."/>
            <person name="Benoit I."/>
            <person name="Boyd A."/>
            <person name="Carlson A."/>
            <person name="Copeland A."/>
            <person name="Coutinho P.M."/>
            <person name="de Vries R.P."/>
            <person name="Ferreira P."/>
            <person name="Findley K."/>
            <person name="Foster B."/>
            <person name="Gaskell J."/>
            <person name="Glotzer D."/>
            <person name="Gorecki P."/>
            <person name="Heitman J."/>
            <person name="Hesse C."/>
            <person name="Hori C."/>
            <person name="Igarashi K."/>
            <person name="Jurgens J.A."/>
            <person name="Kallen N."/>
            <person name="Kersten P."/>
            <person name="Kohler A."/>
            <person name="Kuees U."/>
            <person name="Kumar T.K.A."/>
            <person name="Kuo A."/>
            <person name="LaButti K."/>
            <person name="Larrondo L.F."/>
            <person name="Lindquist E."/>
            <person name="Ling A."/>
            <person name="Lombard V."/>
            <person name="Lucas S."/>
            <person name="Lundell T."/>
            <person name="Martin R."/>
            <person name="McLaughlin D.J."/>
            <person name="Morgenstern I."/>
            <person name="Morin E."/>
            <person name="Murat C."/>
            <person name="Nagy L.G."/>
            <person name="Nolan M."/>
            <person name="Ohm R.A."/>
            <person name="Patyshakuliyeva A."/>
            <person name="Rokas A."/>
            <person name="Ruiz-Duenas F.J."/>
            <person name="Sabat G."/>
            <person name="Salamov A."/>
            <person name="Samejima M."/>
            <person name="Schmutz J."/>
            <person name="Slot J.C."/>
            <person name="St John F."/>
            <person name="Stenlid J."/>
            <person name="Sun H."/>
            <person name="Sun S."/>
            <person name="Syed K."/>
            <person name="Tsang A."/>
            <person name="Wiebenga A."/>
            <person name="Young D."/>
            <person name="Pisabarro A."/>
            <person name="Eastwood D.C."/>
            <person name="Martin F."/>
            <person name="Cullen D."/>
            <person name="Grigoriev I.V."/>
            <person name="Hibbett D.S."/>
        </authorList>
    </citation>
    <scope>NUCLEOTIDE SEQUENCE [LARGE SCALE GENOMIC DNA]</scope>
    <source>
        <strain evidence="13 14">DJM-731 SS1</strain>
    </source>
</reference>
<feature type="domain" description="Nrap protein" evidence="7">
    <location>
        <begin position="187"/>
        <end position="326"/>
    </location>
</feature>
<dbReference type="GO" id="GO:0032040">
    <property type="term" value="C:small-subunit processome"/>
    <property type="evidence" value="ECO:0007669"/>
    <property type="project" value="TreeGrafter"/>
</dbReference>
<dbReference type="Pfam" id="PF17407">
    <property type="entry name" value="Nrap_D6"/>
    <property type="match status" value="1"/>
</dbReference>
<dbReference type="InterPro" id="IPR035082">
    <property type="entry name" value="Nrap_D1"/>
</dbReference>
<comment type="similarity">
    <text evidence="2 5">Belongs to the NRAP family.</text>
</comment>
<feature type="domain" description="Nrap protein" evidence="12">
    <location>
        <begin position="1056"/>
        <end position="1208"/>
    </location>
</feature>
<dbReference type="InterPro" id="IPR005554">
    <property type="entry name" value="NOL6/Upt22"/>
</dbReference>
<dbReference type="GO" id="GO:0006364">
    <property type="term" value="P:rRNA processing"/>
    <property type="evidence" value="ECO:0007669"/>
    <property type="project" value="UniProtKB-KW"/>
</dbReference>
<evidence type="ECO:0000256" key="1">
    <source>
        <dbReference type="ARBA" id="ARBA00004604"/>
    </source>
</evidence>
<evidence type="ECO:0000259" key="11">
    <source>
        <dbReference type="Pfam" id="PF17406"/>
    </source>
</evidence>
<sequence>MPTEVTDEGIDIEEGEEDEDEDGNADDDEDDEDDFDDEFTSEAQAPSALVFTAPPGQRGPTTQDLVQLREATLLFNSNTFKLSLDAFLPTLRPSESRKPALTAFLHKLRTHLLSIPSIRPTHPLQAQRLPELNGVKVPYPFPRPAQEVNWKVLFLPPVEVQVIGSWATNTSLSIPARGNKSKHGWAIDLGIVMPPEMWEKKDYLNGRAWAKRAFYAAVVAASISAGGLDVQAQFEAPGGDERLVRVVLKATHGPDAPLSSHFAIHIHLLFPSGSAFPFSIPHLSPSRSCFHMQASAFSLPTPLYNSLLVSLSLPLPLLVTIHQFTQDIPAYRDALALLRAWVSRRGFDRSSRTGERSVLGFEGRGAWWALLLGGCVQGWEEPEKRSLGVTAKARLARGMSSYQLFRGVLDFLQSWDPARPVFMKSRTTSNSNKSNFTVDEWTQHHQCVFVDPSGSCNLLSGVPRSSLLLLSHEASLAMRVLDGEAEDAFGALLLRDLGLPLTRFDAVLRVDISGALPITDLRPAQLDNASPANALVHSILAVVERGLSTRAKCVTILQSPLPSWDPTTDRPIPNSSIDIGILFNPGQFARLIDHGPLADDTAGAATWREFWGDKSELRRFKDGSIQESVVWDASSHEDRSNISSRLVVYILGRHFRIPESAITLFQPMLDEFIQLPGSAVQAITGEVPSAIGFSTVLQSYDQLVKELKAIEGFPLSLLNATAATEGLRYTSAFPPLKVDASRVASLPDCLRHIPAHEIILEFEASTRWPDDLVADQKIKLAFFEEIATKLKARIPDSVVHIVLDPPPALPIEDNCILEVIMPNGIAFHARIYHNRERTLLERVVGDRAATDKERRQAASVLQRFNERFIDKPRHHSAIATLHHKYAVFSQTVRLTKRWLAAHLLLPHVPVELIELLCAHLFLCPGPFSPPTCLLNGFLRVLHILSTWKWVQEPLMVPLYSSKDAEQGARVGFPKEKRDAVSEAFSVCRSADPSISTRAWFIATEEDLNGMAWGHNAPTALICRRITQLAKTYHDYAEASFEKDNLQMRTLFNPPYDEYDFTLTLDPGVLPNLYQGLKADESVWLGRMKFRNLPNQEPPIYGSILKADFDPALRFFRDLQRIYGDVCVLFYDPLGGEKIAGIWNPAVLKPTPFKVLLGFSSMPEAHSEDDGEANGPTNGAKKSKATVSLNKDAILNEMAALGSGLVKSVTTR</sequence>
<evidence type="ECO:0000259" key="9">
    <source>
        <dbReference type="Pfam" id="PF17404"/>
    </source>
</evidence>
<proteinExistence type="inferred from homology"/>
<dbReference type="InterPro" id="IPR035367">
    <property type="entry name" value="Nrap_D2"/>
</dbReference>
<gene>
    <name evidence="13" type="ORF">DACRYDRAFT_82071</name>
</gene>
<dbReference type="InterPro" id="IPR035371">
    <property type="entry name" value="Nrap_D6"/>
</dbReference>
<evidence type="ECO:0000313" key="13">
    <source>
        <dbReference type="EMBL" id="EJT99650.1"/>
    </source>
</evidence>
<dbReference type="HOGENOM" id="CLU_003502_1_0_1"/>
<dbReference type="Pfam" id="PF03813">
    <property type="entry name" value="Nrap"/>
    <property type="match status" value="1"/>
</dbReference>
<evidence type="ECO:0000256" key="5">
    <source>
        <dbReference type="RuleBase" id="RU364032"/>
    </source>
</evidence>
<dbReference type="InterPro" id="IPR035368">
    <property type="entry name" value="Nrap_D3"/>
</dbReference>
<protein>
    <recommendedName>
        <fullName evidence="5">U3 small nucleolar RNA-associated protein 22</fullName>
    </recommendedName>
</protein>
<dbReference type="Proteomes" id="UP000030653">
    <property type="component" value="Unassembled WGS sequence"/>
</dbReference>